<protein>
    <submittedName>
        <fullName evidence="1">Uncharacterized protein</fullName>
    </submittedName>
</protein>
<evidence type="ECO:0000313" key="1">
    <source>
        <dbReference type="EMBL" id="TXE19729.1"/>
    </source>
</evidence>
<organism evidence="1 2">
    <name type="scientific">Psychroserpens burtonensis</name>
    <dbReference type="NCBI Taxonomy" id="49278"/>
    <lineage>
        <taxon>Bacteria</taxon>
        <taxon>Pseudomonadati</taxon>
        <taxon>Bacteroidota</taxon>
        <taxon>Flavobacteriia</taxon>
        <taxon>Flavobacteriales</taxon>
        <taxon>Flavobacteriaceae</taxon>
        <taxon>Psychroserpens</taxon>
    </lineage>
</organism>
<dbReference type="OrthoDB" id="1448031at2"/>
<dbReference type="PROSITE" id="PS51257">
    <property type="entry name" value="PROKAR_LIPOPROTEIN"/>
    <property type="match status" value="1"/>
</dbReference>
<evidence type="ECO:0000313" key="2">
    <source>
        <dbReference type="Proteomes" id="UP000321938"/>
    </source>
</evidence>
<dbReference type="Proteomes" id="UP000321938">
    <property type="component" value="Unassembled WGS sequence"/>
</dbReference>
<accession>A0A5C7BIR1</accession>
<dbReference type="RefSeq" id="WP_147231099.1">
    <property type="nucleotide sequence ID" value="NZ_VOSB01000003.1"/>
</dbReference>
<dbReference type="AlphaFoldDB" id="A0A5C7BIR1"/>
<dbReference type="STRING" id="1123037.GCA_000425305_00961"/>
<keyword evidence="2" id="KW-1185">Reference proteome</keyword>
<gene>
    <name evidence="1" type="ORF">ES692_02975</name>
</gene>
<sequence length="153" mass="17051">MRTIINFIVAISLIFITQSCSNDDDCISLTIDITSLEVEYGCINTPYQMDINISEDFIIIRSQTIFDDLVTGTCTPQIDFEAFDLLIGKKALTNGFDTIDYDGLEKNCDNNQLSLSISFILNDTAEAPNVTYHVLVPKLPENELITVSLVTIN</sequence>
<comment type="caution">
    <text evidence="1">The sequence shown here is derived from an EMBL/GenBank/DDBJ whole genome shotgun (WGS) entry which is preliminary data.</text>
</comment>
<proteinExistence type="predicted"/>
<name>A0A5C7BIR1_9FLAO</name>
<reference evidence="1 2" key="1">
    <citation type="submission" date="2019-08" db="EMBL/GenBank/DDBJ databases">
        <title>Genome of Psychroserpens burtonensis ACAM 167.</title>
        <authorList>
            <person name="Bowman J.P."/>
        </authorList>
    </citation>
    <scope>NUCLEOTIDE SEQUENCE [LARGE SCALE GENOMIC DNA]</scope>
    <source>
        <strain evidence="1 2">ACAM 167</strain>
    </source>
</reference>
<dbReference type="EMBL" id="VOSB01000003">
    <property type="protein sequence ID" value="TXE19729.1"/>
    <property type="molecule type" value="Genomic_DNA"/>
</dbReference>